<gene>
    <name evidence="1" type="ORF">BJEO58_02720</name>
</gene>
<name>A0A2H1L892_9MICO</name>
<sequence length="303" mass="35032">MLCAGPLKKNGKTTAGRTRYRCTHCGASTTPKRATSTRRHELTAFLSWLLGPTSRSHHEHMPARTLRRRTQWCWNVEPPPPAPTGEIHTELFLDGTYFNGWCVLIASTRTHVIDWQFCNREKTASWTALIERLPAPDYAIIDGNGPLTTTITRHWPHTRIQRCLFHIRQDIHKHLTRRPVLGPNKELLALTKALSRVTDQDEAATWTAAFLEWEARHETFLKHRTYAKPGVQPPAHVTATQKWWYTHQRTRRAHRLLAKLIRKQHLFTWIDAATHGTEIARATSVLEGAFNQPIKDMLRRHWG</sequence>
<dbReference type="EMBL" id="FXZM01000017">
    <property type="protein sequence ID" value="SMY13111.1"/>
    <property type="molecule type" value="Genomic_DNA"/>
</dbReference>
<reference evidence="2" key="1">
    <citation type="submission" date="2017-03" db="EMBL/GenBank/DDBJ databases">
        <authorList>
            <person name="Monnet C."/>
        </authorList>
    </citation>
    <scope>NUCLEOTIDE SEQUENCE [LARGE SCALE GENOMIC DNA]</scope>
    <source>
        <strain evidence="2">SJ5-8</strain>
    </source>
</reference>
<protein>
    <recommendedName>
        <fullName evidence="3">MULE transposase domain-containing protein</fullName>
    </recommendedName>
</protein>
<dbReference type="NCBIfam" id="NF033544">
    <property type="entry name" value="transpos_IS1249"/>
    <property type="match status" value="1"/>
</dbReference>
<evidence type="ECO:0000313" key="2">
    <source>
        <dbReference type="Proteomes" id="UP000234462"/>
    </source>
</evidence>
<dbReference type="InterPro" id="IPR048004">
    <property type="entry name" value="IS1249_transpos"/>
</dbReference>
<keyword evidence="2" id="KW-1185">Reference proteome</keyword>
<dbReference type="Proteomes" id="UP000234462">
    <property type="component" value="Unassembled WGS sequence"/>
</dbReference>
<evidence type="ECO:0008006" key="3">
    <source>
        <dbReference type="Google" id="ProtNLM"/>
    </source>
</evidence>
<evidence type="ECO:0000313" key="1">
    <source>
        <dbReference type="EMBL" id="SMY13111.1"/>
    </source>
</evidence>
<accession>A0A2H1L892</accession>
<dbReference type="RefSeq" id="WP_144573822.1">
    <property type="nucleotide sequence ID" value="NZ_FXZM01000017.1"/>
</dbReference>
<dbReference type="OrthoDB" id="9793302at2"/>
<proteinExistence type="predicted"/>
<organism evidence="1 2">
    <name type="scientific">Brevibacterium jeotgali</name>
    <dbReference type="NCBI Taxonomy" id="1262550"/>
    <lineage>
        <taxon>Bacteria</taxon>
        <taxon>Bacillati</taxon>
        <taxon>Actinomycetota</taxon>
        <taxon>Actinomycetes</taxon>
        <taxon>Micrococcales</taxon>
        <taxon>Brevibacteriaceae</taxon>
        <taxon>Brevibacterium</taxon>
    </lineage>
</organism>
<dbReference type="AlphaFoldDB" id="A0A2H1L892"/>